<gene>
    <name evidence="1" type="ORF">SAMN05216402_1600</name>
</gene>
<dbReference type="EMBL" id="FNKY01000001">
    <property type="protein sequence ID" value="SDQ62555.1"/>
    <property type="molecule type" value="Genomic_DNA"/>
</dbReference>
<accession>A0ABY0TCK7</accession>
<reference evidence="1 2" key="1">
    <citation type="submission" date="2016-10" db="EMBL/GenBank/DDBJ databases">
        <authorList>
            <person name="Varghese N."/>
            <person name="Submissions S."/>
        </authorList>
    </citation>
    <scope>NUCLEOTIDE SEQUENCE [LARGE SCALE GENOMIC DNA]</scope>
    <source>
        <strain evidence="1 2">Nl1</strain>
    </source>
</reference>
<name>A0ABY0TCK7_9PROT</name>
<evidence type="ECO:0000313" key="1">
    <source>
        <dbReference type="EMBL" id="SDQ62555.1"/>
    </source>
</evidence>
<dbReference type="NCBIfam" id="TIGR02243">
    <property type="entry name" value="putative baseplate assembly protein"/>
    <property type="match status" value="1"/>
</dbReference>
<comment type="caution">
    <text evidence="1">The sequence shown here is derived from an EMBL/GenBank/DDBJ whole genome shotgun (WGS) entry which is preliminary data.</text>
</comment>
<dbReference type="RefSeq" id="WP_074631848.1">
    <property type="nucleotide sequence ID" value="NZ_FNKY01000001.1"/>
</dbReference>
<keyword evidence="2" id="KW-1185">Reference proteome</keyword>
<dbReference type="InterPro" id="IPR011749">
    <property type="entry name" value="CHP02243"/>
</dbReference>
<proteinExistence type="predicted"/>
<organism evidence="1 2">
    <name type="scientific">Nitrosospira multiformis</name>
    <dbReference type="NCBI Taxonomy" id="1231"/>
    <lineage>
        <taxon>Bacteria</taxon>
        <taxon>Pseudomonadati</taxon>
        <taxon>Pseudomonadota</taxon>
        <taxon>Betaproteobacteria</taxon>
        <taxon>Nitrosomonadales</taxon>
        <taxon>Nitrosomonadaceae</taxon>
        <taxon>Nitrosospira</taxon>
    </lineage>
</organism>
<sequence>MTRYTCCDEFRRNAVRDHEELNGIDYLEVLDTDAPRGSPRQRTLLLRFLKPVPSTLGKDSLRIEGGERVRNISIEWARAADNPPETIPEEHQFFIALPYASHVLLIRTDRHGDHSLYRLLLQRSTTDQRPPQGFDPRLAAITFSFKVECPSDFDCKPQQDCPEPAVSSPDINYLAKDYASFRRLLLDRLSLLMPGWRERSTADLGVMLMEMMAYVGDHLSYWQDAVATEAYLGTARRRTSLRRHALLVDYSLHEGSNARVWLQLRLAHGVSQATVSLNGMRFLSRLANMPARIVPYSRNYEQALAASPVVFEPLDPDGQLELGMASQVTLYSTHDEIHFYTWGDKRCCLPKGSTSATLSGHFKTLTAGQVLIFEEVKDPVTGEEGDADPSHRHVVRLTLVRYNGEDGIGDGATPLRNALTDPLTEEEITEIEWAKEDALPFPLCISSKKDEAHGGDIAEDVSLARGNIILADHGLTILDEELGFVALQRLRLPLASGQDRCAKLPREFLPTRFRPVLQGKPLTHAATILKTIRVDRRPEALRLRFDPMGPASNAFVWRTEDIWPVIRLESTLEDGTAPLTWLPRRDLLNSDGQACHFVVEVEHDGRAVLRFGDDVHGKRPDGGRKFTATYRIGNGVAGVVGAEALVHVISDDANIGGVRNPLSSRGASEPETAEQIRRRAPEAFRTQQRAVTPEDYAKVTQDYPGVQRAAATLRWTGSWHTVFNTVDRIGGQLLDRDFELALASHVEPYRMAGHDLEFNNPVYVSLEIDITICVEAGYFRSAVRAAILQVLSNRELSDGMRGVFHSDLSSFGQTVFLSPIYAAVRGVAGVESVVITRFQRQGQNDMRYLRFGYMKLDRLEIPRLDNDPNYPEHGLLRLYMHGGK</sequence>
<protein>
    <submittedName>
        <fullName evidence="1">Baseplate assembly protein</fullName>
    </submittedName>
</protein>
<dbReference type="Proteomes" id="UP000183471">
    <property type="component" value="Unassembled WGS sequence"/>
</dbReference>
<evidence type="ECO:0000313" key="2">
    <source>
        <dbReference type="Proteomes" id="UP000183471"/>
    </source>
</evidence>